<dbReference type="GO" id="GO:0017125">
    <property type="term" value="F:deoxycytidyl transferase activity"/>
    <property type="evidence" value="ECO:0007669"/>
    <property type="project" value="TreeGrafter"/>
</dbReference>
<dbReference type="InterPro" id="IPR031991">
    <property type="entry name" value="Rev1_C"/>
</dbReference>
<dbReference type="CDD" id="cd17719">
    <property type="entry name" value="BRCT_Rev1"/>
    <property type="match status" value="1"/>
</dbReference>
<evidence type="ECO:0000256" key="2">
    <source>
        <dbReference type="SAM" id="MobiDB-lite"/>
    </source>
</evidence>
<dbReference type="Pfam" id="PF00817">
    <property type="entry name" value="IMS"/>
    <property type="match status" value="1"/>
</dbReference>
<dbReference type="SUPFAM" id="SSF52113">
    <property type="entry name" value="BRCT domain"/>
    <property type="match status" value="1"/>
</dbReference>
<dbReference type="GO" id="GO:0042276">
    <property type="term" value="P:error-prone translesion synthesis"/>
    <property type="evidence" value="ECO:0007669"/>
    <property type="project" value="TreeGrafter"/>
</dbReference>
<dbReference type="PROSITE" id="PS50173">
    <property type="entry name" value="UMUC"/>
    <property type="match status" value="1"/>
</dbReference>
<dbReference type="InterPro" id="IPR043502">
    <property type="entry name" value="DNA/RNA_pol_sf"/>
</dbReference>
<dbReference type="GO" id="GO:0006281">
    <property type="term" value="P:DNA repair"/>
    <property type="evidence" value="ECO:0007669"/>
    <property type="project" value="InterPro"/>
</dbReference>
<dbReference type="Pfam" id="PF16727">
    <property type="entry name" value="REV1_C"/>
    <property type="match status" value="1"/>
</dbReference>
<keyword evidence="1" id="KW-0237">DNA synthesis</keyword>
<feature type="region of interest" description="Disordered" evidence="2">
    <location>
        <begin position="653"/>
        <end position="704"/>
    </location>
</feature>
<dbReference type="FunFam" id="3.40.50.10190:FF:000011">
    <property type="entry name" value="DNA repair protein REV1"/>
    <property type="match status" value="1"/>
</dbReference>
<dbReference type="RefSeq" id="XP_040747135.1">
    <property type="nucleotide sequence ID" value="XM_040891142.1"/>
</dbReference>
<dbReference type="STRING" id="61395.A0A1Y1WLF7"/>
<keyword evidence="6" id="KW-1185">Reference proteome</keyword>
<dbReference type="EMBL" id="MCFD01000001">
    <property type="protein sequence ID" value="ORX73924.1"/>
    <property type="molecule type" value="Genomic_DNA"/>
</dbReference>
<dbReference type="GO" id="GO:0003887">
    <property type="term" value="F:DNA-directed DNA polymerase activity"/>
    <property type="evidence" value="ECO:0007669"/>
    <property type="project" value="InterPro"/>
</dbReference>
<evidence type="ECO:0000313" key="6">
    <source>
        <dbReference type="Proteomes" id="UP000193922"/>
    </source>
</evidence>
<feature type="compositionally biased region" description="Low complexity" evidence="2">
    <location>
        <begin position="657"/>
        <end position="683"/>
    </location>
</feature>
<dbReference type="PROSITE" id="PS50172">
    <property type="entry name" value="BRCT"/>
    <property type="match status" value="1"/>
</dbReference>
<dbReference type="InterPro" id="IPR043128">
    <property type="entry name" value="Rev_trsase/Diguanyl_cyclase"/>
</dbReference>
<evidence type="ECO:0000313" key="5">
    <source>
        <dbReference type="EMBL" id="ORX73924.1"/>
    </source>
</evidence>
<dbReference type="InterPro" id="IPR036420">
    <property type="entry name" value="BRCT_dom_sf"/>
</dbReference>
<accession>A0A1Y1WLF7</accession>
<feature type="domain" description="UmuC" evidence="4">
    <location>
        <begin position="286"/>
        <end position="488"/>
    </location>
</feature>
<protein>
    <submittedName>
        <fullName evidence="5">DNA/RNA polymerase</fullName>
    </submittedName>
</protein>
<comment type="caution">
    <text evidence="5">The sequence shown here is derived from an EMBL/GenBank/DDBJ whole genome shotgun (WGS) entry which is preliminary data.</text>
</comment>
<dbReference type="Pfam" id="PF21999">
    <property type="entry name" value="IMS_HHH_1"/>
    <property type="match status" value="1"/>
</dbReference>
<dbReference type="Gene3D" id="1.10.150.20">
    <property type="entry name" value="5' to 3' exonuclease, C-terminal subdomain"/>
    <property type="match status" value="1"/>
</dbReference>
<dbReference type="InterPro" id="IPR038401">
    <property type="entry name" value="Rev1_C_sf"/>
</dbReference>
<evidence type="ECO:0000256" key="1">
    <source>
        <dbReference type="ARBA" id="ARBA00022634"/>
    </source>
</evidence>
<dbReference type="SMART" id="SM00292">
    <property type="entry name" value="BRCT"/>
    <property type="match status" value="1"/>
</dbReference>
<dbReference type="InterPro" id="IPR053848">
    <property type="entry name" value="IMS_HHH_1"/>
</dbReference>
<name>A0A1Y1WLF7_9FUNG</name>
<dbReference type="Pfam" id="PF16589">
    <property type="entry name" value="BRCT_2"/>
    <property type="match status" value="1"/>
</dbReference>
<proteinExistence type="predicted"/>
<dbReference type="PANTHER" id="PTHR45990:SF1">
    <property type="entry name" value="DNA REPAIR PROTEIN REV1"/>
    <property type="match status" value="1"/>
</dbReference>
<dbReference type="Gene3D" id="6.10.250.1630">
    <property type="match status" value="2"/>
</dbReference>
<dbReference type="AlphaFoldDB" id="A0A1Y1WLF7"/>
<dbReference type="InterPro" id="IPR001126">
    <property type="entry name" value="UmuC"/>
</dbReference>
<dbReference type="Gene3D" id="3.40.50.10190">
    <property type="entry name" value="BRCT domain"/>
    <property type="match status" value="1"/>
</dbReference>
<dbReference type="PANTHER" id="PTHR45990">
    <property type="entry name" value="DNA REPAIR PROTEIN REV1"/>
    <property type="match status" value="1"/>
</dbReference>
<dbReference type="GO" id="GO:0070987">
    <property type="term" value="P:error-free translesion synthesis"/>
    <property type="evidence" value="ECO:0007669"/>
    <property type="project" value="TreeGrafter"/>
</dbReference>
<dbReference type="Gene3D" id="1.20.58.1280">
    <property type="entry name" value="DNA repair protein Rev1, C-terminal domain"/>
    <property type="match status" value="1"/>
</dbReference>
<evidence type="ECO:0000259" key="4">
    <source>
        <dbReference type="PROSITE" id="PS50173"/>
    </source>
</evidence>
<reference evidence="5 6" key="1">
    <citation type="submission" date="2016-07" db="EMBL/GenBank/DDBJ databases">
        <title>Pervasive Adenine N6-methylation of Active Genes in Fungi.</title>
        <authorList>
            <consortium name="DOE Joint Genome Institute"/>
            <person name="Mondo S.J."/>
            <person name="Dannebaum R.O."/>
            <person name="Kuo R.C."/>
            <person name="Labutti K."/>
            <person name="Haridas S."/>
            <person name="Kuo A."/>
            <person name="Salamov A."/>
            <person name="Ahrendt S.R."/>
            <person name="Lipzen A."/>
            <person name="Sullivan W."/>
            <person name="Andreopoulos W.B."/>
            <person name="Clum A."/>
            <person name="Lindquist E."/>
            <person name="Daum C."/>
            <person name="Ramamoorthy G.K."/>
            <person name="Gryganskyi A."/>
            <person name="Culley D."/>
            <person name="Magnuson J.K."/>
            <person name="James T.Y."/>
            <person name="O'Malley M.A."/>
            <person name="Stajich J.E."/>
            <person name="Spatafora J.W."/>
            <person name="Visel A."/>
            <person name="Grigoriev I.V."/>
        </authorList>
    </citation>
    <scope>NUCLEOTIDE SEQUENCE [LARGE SCALE GENOMIC DNA]</scope>
    <source>
        <strain evidence="5 6">ATCC 12442</strain>
    </source>
</reference>
<dbReference type="Gene3D" id="3.40.1170.60">
    <property type="match status" value="1"/>
</dbReference>
<dbReference type="GO" id="GO:0005634">
    <property type="term" value="C:nucleus"/>
    <property type="evidence" value="ECO:0007669"/>
    <property type="project" value="TreeGrafter"/>
</dbReference>
<dbReference type="InterPro" id="IPR001357">
    <property type="entry name" value="BRCT_dom"/>
</dbReference>
<dbReference type="SUPFAM" id="SSF56672">
    <property type="entry name" value="DNA/RNA polymerases"/>
    <property type="match status" value="1"/>
</dbReference>
<organism evidence="5 6">
    <name type="scientific">Linderina pennispora</name>
    <dbReference type="NCBI Taxonomy" id="61395"/>
    <lineage>
        <taxon>Eukaryota</taxon>
        <taxon>Fungi</taxon>
        <taxon>Fungi incertae sedis</taxon>
        <taxon>Zoopagomycota</taxon>
        <taxon>Kickxellomycotina</taxon>
        <taxon>Kickxellomycetes</taxon>
        <taxon>Kickxellales</taxon>
        <taxon>Kickxellaceae</taxon>
        <taxon>Linderina</taxon>
    </lineage>
</organism>
<dbReference type="Gene3D" id="6.10.250.1490">
    <property type="match status" value="1"/>
</dbReference>
<dbReference type="Gene3D" id="3.30.70.270">
    <property type="match status" value="1"/>
</dbReference>
<evidence type="ECO:0000259" key="3">
    <source>
        <dbReference type="PROSITE" id="PS50172"/>
    </source>
</evidence>
<dbReference type="GeneID" id="63807790"/>
<dbReference type="OrthoDB" id="427711at2759"/>
<sequence length="852" mass="94471">MSNLTSKTTEDENDNSVVEYQLEPVLPDSERYGRSTYLATGEHKEPEGADSTMRLLGVEQAKESGTVVPGGKLAEQAEQRIAKLPAHETIFSGVVFHINGYTQPSHYELKRLLIERGGQFLHYLSKTKVTHIIASSLTLTKEKEFRHYKVVRPEWVVDSVRVGKQLSWHKYKLIGQGNTGVSIKAVNDPLSQLAAQRPTQDPGPSDLGLLARPAPVIDRFNEGLNRSWVRKNLASDKDFIKRYYENSRLHHMSAWRAEMKDYVAQLRSKYKKGTGADKVGRSQRIIMHVDFDCFFVTASLLSHPYLKDKPVVVCHSKQLQPSDSNQIDEDSLQGMGHPGSTSQIASCNYVARSFGVRNGMFLGPARERCPGLMTVPYYFDTYKRVSRKFYEELTQIADEIQAASIDEALLDVTEVVYRDFDGKPERLAQHIRQILLEQTQCTASIGIGSSILLARVATNKAKPDGVFAISAEQFEDIDLRVRDLPGVGYTLEQDLAQHNITSVKDIRKTALAELQAICGEKTGQTLYNHSRGIDDRVLESDKLRQVFGADVGWGLYAFDLLQQLKIDPLDIRSVGIQVSKLNSMDVAGDIGDLLTKPAADTSKPSGAIPVIELPSASQLDSSVFNELPESIRQELQAVYQQIDPSINIVQGKGALKTRATPTSSGSSSATRKPGRKASGSSGYSGRGRPRKLVFPPNSGSKGGQSLMQAFRKAEVLDPVMPSQMDRSVWEELPMNIRRELAREHTKTTPTPTTPTLARNEEDTASVGVAKDEGSTHAVPVLFNASSLDDVLDLVRQWVDAYSHGPLDEDVDEFSNYAASLVKFHDLSASERMLKHLKYWASSKGKGWQHACV</sequence>
<gene>
    <name evidence="5" type="ORF">DL89DRAFT_319600</name>
</gene>
<feature type="region of interest" description="Disordered" evidence="2">
    <location>
        <begin position="743"/>
        <end position="767"/>
    </location>
</feature>
<feature type="domain" description="BRCT" evidence="3">
    <location>
        <begin position="86"/>
        <end position="173"/>
    </location>
</feature>
<feature type="region of interest" description="Disordered" evidence="2">
    <location>
        <begin position="1"/>
        <end position="50"/>
    </location>
</feature>
<dbReference type="Proteomes" id="UP000193922">
    <property type="component" value="Unassembled WGS sequence"/>
</dbReference>